<sequence>TAQHVEYLKAAVRARVEHPFRVLKRQFGYTKVRFKGLAKNTAQLQVLFALVNLWLARKRLQAMRG</sequence>
<reference evidence="2" key="1">
    <citation type="submission" date="2013-08" db="EMBL/GenBank/DDBJ databases">
        <authorList>
            <person name="Mendez C."/>
            <person name="Richter M."/>
            <person name="Ferrer M."/>
            <person name="Sanchez J."/>
        </authorList>
    </citation>
    <scope>NUCLEOTIDE SEQUENCE</scope>
</reference>
<gene>
    <name evidence="2" type="ORF">B1A_21932</name>
</gene>
<dbReference type="InterPro" id="IPR002559">
    <property type="entry name" value="Transposase_11"/>
</dbReference>
<dbReference type="GO" id="GO:0003677">
    <property type="term" value="F:DNA binding"/>
    <property type="evidence" value="ECO:0007669"/>
    <property type="project" value="InterPro"/>
</dbReference>
<evidence type="ECO:0000313" key="2">
    <source>
        <dbReference type="EMBL" id="EQD26280.1"/>
    </source>
</evidence>
<dbReference type="AlphaFoldDB" id="T0Z915"/>
<dbReference type="EMBL" id="AUZX01016214">
    <property type="protein sequence ID" value="EQD26280.1"/>
    <property type="molecule type" value="Genomic_DNA"/>
</dbReference>
<proteinExistence type="predicted"/>
<organism evidence="2">
    <name type="scientific">mine drainage metagenome</name>
    <dbReference type="NCBI Taxonomy" id="410659"/>
    <lineage>
        <taxon>unclassified sequences</taxon>
        <taxon>metagenomes</taxon>
        <taxon>ecological metagenomes</taxon>
    </lineage>
</organism>
<accession>T0Z915</accession>
<dbReference type="Pfam" id="PF01609">
    <property type="entry name" value="DDE_Tnp_1"/>
    <property type="match status" value="1"/>
</dbReference>
<dbReference type="GO" id="GO:0006313">
    <property type="term" value="P:DNA transposition"/>
    <property type="evidence" value="ECO:0007669"/>
    <property type="project" value="InterPro"/>
</dbReference>
<protein>
    <submittedName>
        <fullName evidence="2">Transposase, IS4-like domain protein</fullName>
    </submittedName>
</protein>
<feature type="domain" description="Transposase IS4-like" evidence="1">
    <location>
        <begin position="9"/>
        <end position="53"/>
    </location>
</feature>
<evidence type="ECO:0000259" key="1">
    <source>
        <dbReference type="Pfam" id="PF01609"/>
    </source>
</evidence>
<feature type="non-terminal residue" evidence="2">
    <location>
        <position position="1"/>
    </location>
</feature>
<comment type="caution">
    <text evidence="2">The sequence shown here is derived from an EMBL/GenBank/DDBJ whole genome shotgun (WGS) entry which is preliminary data.</text>
</comment>
<reference evidence="2" key="2">
    <citation type="journal article" date="2014" name="ISME J.">
        <title>Microbial stratification in low pH oxic and suboxic macroscopic growths along an acid mine drainage.</title>
        <authorList>
            <person name="Mendez-Garcia C."/>
            <person name="Mesa V."/>
            <person name="Sprenger R.R."/>
            <person name="Richter M."/>
            <person name="Diez M.S."/>
            <person name="Solano J."/>
            <person name="Bargiela R."/>
            <person name="Golyshina O.V."/>
            <person name="Manteca A."/>
            <person name="Ramos J.L."/>
            <person name="Gallego J.R."/>
            <person name="Llorente I."/>
            <person name="Martins Dos Santos V.A."/>
            <person name="Jensen O.N."/>
            <person name="Pelaez A.I."/>
            <person name="Sanchez J."/>
            <person name="Ferrer M."/>
        </authorList>
    </citation>
    <scope>NUCLEOTIDE SEQUENCE</scope>
</reference>
<dbReference type="PANTHER" id="PTHR35604">
    <property type="entry name" value="TRANSPOSASE INSH FOR INSERTION SEQUENCE ELEMENT IS5A-RELATED"/>
    <property type="match status" value="1"/>
</dbReference>
<dbReference type="GO" id="GO:0004803">
    <property type="term" value="F:transposase activity"/>
    <property type="evidence" value="ECO:0007669"/>
    <property type="project" value="InterPro"/>
</dbReference>
<name>T0Z915_9ZZZZ</name>
<dbReference type="PANTHER" id="PTHR35604:SF2">
    <property type="entry name" value="TRANSPOSASE INSH FOR INSERTION SEQUENCE ELEMENT IS5A-RELATED"/>
    <property type="match status" value="1"/>
</dbReference>